<protein>
    <recommendedName>
        <fullName evidence="4 7">Trehalase</fullName>
        <ecNumber evidence="3 7">3.2.1.28</ecNumber>
    </recommendedName>
    <alternativeName>
        <fullName evidence="7">Alpha-trehalose glucohydrolase</fullName>
    </alternativeName>
</protein>
<feature type="chain" id="PRO_5037768994" description="Trehalase" evidence="8">
    <location>
        <begin position="21"/>
        <end position="625"/>
    </location>
</feature>
<keyword evidence="9" id="KW-1185">Reference proteome</keyword>
<organism evidence="9 10">
    <name type="scientific">Globodera rostochiensis</name>
    <name type="common">Golden nematode worm</name>
    <name type="synonym">Heterodera rostochiensis</name>
    <dbReference type="NCBI Taxonomy" id="31243"/>
    <lineage>
        <taxon>Eukaryota</taxon>
        <taxon>Metazoa</taxon>
        <taxon>Ecdysozoa</taxon>
        <taxon>Nematoda</taxon>
        <taxon>Chromadorea</taxon>
        <taxon>Rhabditida</taxon>
        <taxon>Tylenchina</taxon>
        <taxon>Tylenchomorpha</taxon>
        <taxon>Tylenchoidea</taxon>
        <taxon>Heteroderidae</taxon>
        <taxon>Heteroderinae</taxon>
        <taxon>Globodera</taxon>
    </lineage>
</organism>
<comment type="catalytic activity">
    <reaction evidence="1 7">
        <text>alpha,alpha-trehalose + H2O = alpha-D-glucose + beta-D-glucose</text>
        <dbReference type="Rhea" id="RHEA:32675"/>
        <dbReference type="ChEBI" id="CHEBI:15377"/>
        <dbReference type="ChEBI" id="CHEBI:15903"/>
        <dbReference type="ChEBI" id="CHEBI:16551"/>
        <dbReference type="ChEBI" id="CHEBI:17925"/>
        <dbReference type="EC" id="3.2.1.28"/>
    </reaction>
</comment>
<dbReference type="AlphaFoldDB" id="A0A914HMI2"/>
<evidence type="ECO:0000256" key="7">
    <source>
        <dbReference type="RuleBase" id="RU361180"/>
    </source>
</evidence>
<dbReference type="EC" id="3.2.1.28" evidence="3 7"/>
<dbReference type="Proteomes" id="UP000887572">
    <property type="component" value="Unplaced"/>
</dbReference>
<dbReference type="PANTHER" id="PTHR23403:SF1">
    <property type="entry name" value="TREHALASE"/>
    <property type="match status" value="1"/>
</dbReference>
<evidence type="ECO:0000313" key="10">
    <source>
        <dbReference type="WBParaSite" id="Gr19_v10_g2526.t1"/>
    </source>
</evidence>
<evidence type="ECO:0000256" key="4">
    <source>
        <dbReference type="ARBA" id="ARBA00019905"/>
    </source>
</evidence>
<accession>A0A914HMI2</accession>
<dbReference type="Gene3D" id="1.50.10.10">
    <property type="match status" value="1"/>
</dbReference>
<evidence type="ECO:0000256" key="8">
    <source>
        <dbReference type="SAM" id="SignalP"/>
    </source>
</evidence>
<evidence type="ECO:0000256" key="3">
    <source>
        <dbReference type="ARBA" id="ARBA00012757"/>
    </source>
</evidence>
<evidence type="ECO:0000256" key="2">
    <source>
        <dbReference type="ARBA" id="ARBA00005615"/>
    </source>
</evidence>
<dbReference type="PROSITE" id="PS00927">
    <property type="entry name" value="TREHALASE_1"/>
    <property type="match status" value="1"/>
</dbReference>
<evidence type="ECO:0000313" key="9">
    <source>
        <dbReference type="Proteomes" id="UP000887572"/>
    </source>
</evidence>
<keyword evidence="5 7" id="KW-0378">Hydrolase</keyword>
<dbReference type="InterPro" id="IPR001661">
    <property type="entry name" value="Glyco_hydro_37"/>
</dbReference>
<dbReference type="SUPFAM" id="SSF48208">
    <property type="entry name" value="Six-hairpin glycosidases"/>
    <property type="match status" value="1"/>
</dbReference>
<dbReference type="Pfam" id="PF01204">
    <property type="entry name" value="Trehalase"/>
    <property type="match status" value="1"/>
</dbReference>
<keyword evidence="8" id="KW-0732">Signal</keyword>
<sequence>MLCFCPFALILLLLFKFCVGTKPTKYNCSLDGIDLASLSFVERPCEALWPDLAPIYCYGKILEAVNYHGVLWNGDAKHFADRPLKFDAKKVVEDFKSMFNVTDWAKFNVSTLSKDDVERLNTFVRDNFGKADGVLLQHDPEDWVENPPMFERIKDAKFKDWAKQLNHLWKQLGRKMPKKLKDSQMHSLIYVSNPFVVPGGRFREFYYWDSYWIVRGLLASGMKKSVKSMCMNFAELVNHFGFVPNGGRIYYSKRSQPPFLTSMVYDYYGATGDTEFLRQMLPVLVKELNFWLTNRNVTVLMNNNRHAQFYQYRANSNVPRPESFCKDVDLVKDITDPKKKAAVWKQMASTAESGWDFSSRWIREDTEDKSNPWKLINLVTTDIVPVDLNALICGNFEKIAHLFLQIGDKKNATMYYTKYQRFREDFLEKFGTYNDFKQGSAGQKSPKAFYGSIVMPLFTRCYGTVDVESAERVFKTFEAMDRDHGLLKHPFGIPTSSVVNTSQQWDFPNIWPPLSHMMIESFRRSGSKKMEDKAKQWARQWLSANYKLYQSCYKFMWMKMAADTGTSGAHGDFHAQIGFGWTNGAVLDLLATYGHELTLEEMPTVKCKQNVKEPEPEVFPPFKGA</sequence>
<evidence type="ECO:0000256" key="6">
    <source>
        <dbReference type="ARBA" id="ARBA00023295"/>
    </source>
</evidence>
<name>A0A914HMI2_GLORO</name>
<dbReference type="PRINTS" id="PR00744">
    <property type="entry name" value="GLHYDRLASE37"/>
</dbReference>
<proteinExistence type="inferred from homology"/>
<feature type="signal peptide" evidence="8">
    <location>
        <begin position="1"/>
        <end position="20"/>
    </location>
</feature>
<evidence type="ECO:0000256" key="5">
    <source>
        <dbReference type="ARBA" id="ARBA00022801"/>
    </source>
</evidence>
<dbReference type="InterPro" id="IPR012341">
    <property type="entry name" value="6hp_glycosidase-like_sf"/>
</dbReference>
<reference evidence="10" key="1">
    <citation type="submission" date="2022-11" db="UniProtKB">
        <authorList>
            <consortium name="WormBaseParasite"/>
        </authorList>
    </citation>
    <scope>IDENTIFICATION</scope>
</reference>
<dbReference type="InterPro" id="IPR018232">
    <property type="entry name" value="Glyco_hydro_37_CS"/>
</dbReference>
<dbReference type="WBParaSite" id="Gr19_v10_g2526.t1">
    <property type="protein sequence ID" value="Gr19_v10_g2526.t1"/>
    <property type="gene ID" value="Gr19_v10_g2526"/>
</dbReference>
<comment type="similarity">
    <text evidence="2 7">Belongs to the glycosyl hydrolase 37 family.</text>
</comment>
<keyword evidence="6 7" id="KW-0326">Glycosidase</keyword>
<evidence type="ECO:0000256" key="1">
    <source>
        <dbReference type="ARBA" id="ARBA00001576"/>
    </source>
</evidence>
<dbReference type="PANTHER" id="PTHR23403">
    <property type="entry name" value="TREHALASE"/>
    <property type="match status" value="1"/>
</dbReference>
<dbReference type="InterPro" id="IPR008928">
    <property type="entry name" value="6-hairpin_glycosidase_sf"/>
</dbReference>
<dbReference type="GO" id="GO:0005993">
    <property type="term" value="P:trehalose catabolic process"/>
    <property type="evidence" value="ECO:0007669"/>
    <property type="project" value="TreeGrafter"/>
</dbReference>
<dbReference type="GO" id="GO:0004555">
    <property type="term" value="F:alpha,alpha-trehalase activity"/>
    <property type="evidence" value="ECO:0007669"/>
    <property type="project" value="UniProtKB-EC"/>
</dbReference>